<comment type="caution">
    <text evidence="2">The sequence shown here is derived from an EMBL/GenBank/DDBJ whole genome shotgun (WGS) entry which is preliminary data.</text>
</comment>
<feature type="region of interest" description="Disordered" evidence="1">
    <location>
        <begin position="1"/>
        <end position="73"/>
    </location>
</feature>
<sequence length="158" mass="17502">MISVTPNIIDSPNRVDLSDNPSTSPNNPMSSGNVSSTLKLSPSPTPHRVVESSAQRPPSTPHSPHESKTSFPSSLAPLPLLMLPSLSTYGLISGQTHTSTRHQQLVPWPFLGYPGPLPLIFSWPQPLCSSEQTFHWLQKFVSPWQPFPFHDEYELLQP</sequence>
<gene>
    <name evidence="2" type="ORF">V6N11_027731</name>
</gene>
<keyword evidence="3" id="KW-1185">Reference proteome</keyword>
<dbReference type="Proteomes" id="UP001396334">
    <property type="component" value="Unassembled WGS sequence"/>
</dbReference>
<dbReference type="EMBL" id="JBBPBN010000538">
    <property type="protein sequence ID" value="KAK8484800.1"/>
    <property type="molecule type" value="Genomic_DNA"/>
</dbReference>
<accession>A0ABR1ZVQ4</accession>
<reference evidence="2 3" key="1">
    <citation type="journal article" date="2024" name="G3 (Bethesda)">
        <title>Genome assembly of Hibiscus sabdariffa L. provides insights into metabolisms of medicinal natural products.</title>
        <authorList>
            <person name="Kim T."/>
        </authorList>
    </citation>
    <scope>NUCLEOTIDE SEQUENCE [LARGE SCALE GENOMIC DNA]</scope>
    <source>
        <strain evidence="2">TK-2024</strain>
        <tissue evidence="2">Old leaves</tissue>
    </source>
</reference>
<feature type="compositionally biased region" description="Low complexity" evidence="1">
    <location>
        <begin position="18"/>
        <end position="42"/>
    </location>
</feature>
<evidence type="ECO:0000313" key="2">
    <source>
        <dbReference type="EMBL" id="KAK8484800.1"/>
    </source>
</evidence>
<protein>
    <submittedName>
        <fullName evidence="2">Uncharacterized protein</fullName>
    </submittedName>
</protein>
<name>A0ABR1ZVQ4_9ROSI</name>
<evidence type="ECO:0000256" key="1">
    <source>
        <dbReference type="SAM" id="MobiDB-lite"/>
    </source>
</evidence>
<organism evidence="2 3">
    <name type="scientific">Hibiscus sabdariffa</name>
    <name type="common">roselle</name>
    <dbReference type="NCBI Taxonomy" id="183260"/>
    <lineage>
        <taxon>Eukaryota</taxon>
        <taxon>Viridiplantae</taxon>
        <taxon>Streptophyta</taxon>
        <taxon>Embryophyta</taxon>
        <taxon>Tracheophyta</taxon>
        <taxon>Spermatophyta</taxon>
        <taxon>Magnoliopsida</taxon>
        <taxon>eudicotyledons</taxon>
        <taxon>Gunneridae</taxon>
        <taxon>Pentapetalae</taxon>
        <taxon>rosids</taxon>
        <taxon>malvids</taxon>
        <taxon>Malvales</taxon>
        <taxon>Malvaceae</taxon>
        <taxon>Malvoideae</taxon>
        <taxon>Hibiscus</taxon>
    </lineage>
</organism>
<evidence type="ECO:0000313" key="3">
    <source>
        <dbReference type="Proteomes" id="UP001396334"/>
    </source>
</evidence>
<proteinExistence type="predicted"/>
<feature type="compositionally biased region" description="Polar residues" evidence="1">
    <location>
        <begin position="1"/>
        <end position="10"/>
    </location>
</feature>